<protein>
    <recommendedName>
        <fullName evidence="6">Exodeoxyribonuclease 7 small subunit</fullName>
        <ecNumber evidence="6">3.1.11.6</ecNumber>
    </recommendedName>
    <alternativeName>
        <fullName evidence="6">Exodeoxyribonuclease VII small subunit</fullName>
        <shortName evidence="6">Exonuclease VII small subunit</shortName>
    </alternativeName>
</protein>
<evidence type="ECO:0000256" key="1">
    <source>
        <dbReference type="ARBA" id="ARBA00009998"/>
    </source>
</evidence>
<dbReference type="InterPro" id="IPR003761">
    <property type="entry name" value="Exonuc_VII_S"/>
</dbReference>
<dbReference type="EC" id="3.1.11.6" evidence="6"/>
<comment type="subunit">
    <text evidence="6">Heterooligomer composed of large and small subunits.</text>
</comment>
<dbReference type="InterPro" id="IPR037004">
    <property type="entry name" value="Exonuc_VII_ssu_sf"/>
</dbReference>
<dbReference type="PIRSF" id="PIRSF006488">
    <property type="entry name" value="Exonuc_VII_S"/>
    <property type="match status" value="1"/>
</dbReference>
<comment type="function">
    <text evidence="6">Bidirectionally degrades single-stranded DNA into large acid-insoluble oligonucleotides, which are then degraded further into small acid-soluble oligonucleotides.</text>
</comment>
<dbReference type="HAMAP" id="MF_00337">
    <property type="entry name" value="Exonuc_7_S"/>
    <property type="match status" value="1"/>
</dbReference>
<organism evidence="7 8">
    <name type="scientific">Clostridium autoethanogenum</name>
    <dbReference type="NCBI Taxonomy" id="84023"/>
    <lineage>
        <taxon>Bacteria</taxon>
        <taxon>Bacillati</taxon>
        <taxon>Bacillota</taxon>
        <taxon>Clostridia</taxon>
        <taxon>Eubacteriales</taxon>
        <taxon>Clostridiaceae</taxon>
        <taxon>Clostridium</taxon>
    </lineage>
</organism>
<sequence length="74" mass="8589">MPRKTESYENIMEKLESIVDSMDNGELSLQDSMKSYEEGVKLCNKLYKILNDAEGKIKILTEEGEEDFNIKPRE</sequence>
<reference evidence="7 8" key="1">
    <citation type="submission" date="2018-10" db="EMBL/GenBank/DDBJ databases">
        <title>Genome-centric metagenomics revealed C2 chemical producing, CO utilizing Clostridium with novel acetogenic gene cluster.</title>
        <authorList>
            <person name="Kang H."/>
            <person name="Park B."/>
            <person name="Choi I.G."/>
            <person name="Chang I.S."/>
        </authorList>
    </citation>
    <scope>NUCLEOTIDE SEQUENCE [LARGE SCALE GENOMIC DNA]</scope>
    <source>
        <strain evidence="7 8">H21-9</strain>
    </source>
</reference>
<evidence type="ECO:0000313" key="7">
    <source>
        <dbReference type="EMBL" id="RMC99717.1"/>
    </source>
</evidence>
<dbReference type="GO" id="GO:0006308">
    <property type="term" value="P:DNA catabolic process"/>
    <property type="evidence" value="ECO:0007669"/>
    <property type="project" value="UniProtKB-UniRule"/>
</dbReference>
<dbReference type="PANTHER" id="PTHR34137:SF1">
    <property type="entry name" value="EXODEOXYRIBONUCLEASE 7 SMALL SUBUNIT"/>
    <property type="match status" value="1"/>
</dbReference>
<keyword evidence="2 6" id="KW-0963">Cytoplasm</keyword>
<keyword evidence="4 6" id="KW-0378">Hydrolase</keyword>
<evidence type="ECO:0000256" key="6">
    <source>
        <dbReference type="HAMAP-Rule" id="MF_00337"/>
    </source>
</evidence>
<comment type="caution">
    <text evidence="7">The sequence shown here is derived from an EMBL/GenBank/DDBJ whole genome shotgun (WGS) entry which is preliminary data.</text>
</comment>
<evidence type="ECO:0000313" key="8">
    <source>
        <dbReference type="Proteomes" id="UP000277999"/>
    </source>
</evidence>
<comment type="catalytic activity">
    <reaction evidence="6">
        <text>Exonucleolytic cleavage in either 5'- to 3'- or 3'- to 5'-direction to yield nucleoside 5'-phosphates.</text>
        <dbReference type="EC" id="3.1.11.6"/>
    </reaction>
</comment>
<evidence type="ECO:0000256" key="4">
    <source>
        <dbReference type="ARBA" id="ARBA00022801"/>
    </source>
</evidence>
<dbReference type="NCBIfam" id="TIGR01280">
    <property type="entry name" value="xseB"/>
    <property type="match status" value="1"/>
</dbReference>
<accession>A0A3M0SYF0</accession>
<dbReference type="AlphaFoldDB" id="A0A3M0SYF0"/>
<dbReference type="GO" id="GO:0008855">
    <property type="term" value="F:exodeoxyribonuclease VII activity"/>
    <property type="evidence" value="ECO:0007669"/>
    <property type="project" value="UniProtKB-UniRule"/>
</dbReference>
<dbReference type="GO" id="GO:0009318">
    <property type="term" value="C:exodeoxyribonuclease VII complex"/>
    <property type="evidence" value="ECO:0007669"/>
    <property type="project" value="UniProtKB-UniRule"/>
</dbReference>
<dbReference type="Proteomes" id="UP000277999">
    <property type="component" value="Unassembled WGS sequence"/>
</dbReference>
<name>A0A3M0SYF0_9CLOT</name>
<comment type="subcellular location">
    <subcellularLocation>
        <location evidence="6">Cytoplasm</location>
    </subcellularLocation>
</comment>
<dbReference type="RefSeq" id="WP_122059526.1">
    <property type="nucleotide sequence ID" value="NZ_RFAQ01000036.1"/>
</dbReference>
<dbReference type="SUPFAM" id="SSF116842">
    <property type="entry name" value="XseB-like"/>
    <property type="match status" value="1"/>
</dbReference>
<keyword evidence="3 6" id="KW-0540">Nuclease</keyword>
<dbReference type="EMBL" id="RFAQ01000036">
    <property type="protein sequence ID" value="RMC99717.1"/>
    <property type="molecule type" value="Genomic_DNA"/>
</dbReference>
<dbReference type="PANTHER" id="PTHR34137">
    <property type="entry name" value="EXODEOXYRIBONUCLEASE 7 SMALL SUBUNIT"/>
    <property type="match status" value="1"/>
</dbReference>
<gene>
    <name evidence="6" type="primary">xseB</name>
    <name evidence="7" type="ORF">D9O40_11485</name>
</gene>
<proteinExistence type="inferred from homology"/>
<evidence type="ECO:0000256" key="3">
    <source>
        <dbReference type="ARBA" id="ARBA00022722"/>
    </source>
</evidence>
<keyword evidence="5 6" id="KW-0269">Exonuclease</keyword>
<evidence type="ECO:0000256" key="5">
    <source>
        <dbReference type="ARBA" id="ARBA00022839"/>
    </source>
</evidence>
<comment type="similarity">
    <text evidence="1 6">Belongs to the XseB family.</text>
</comment>
<dbReference type="Pfam" id="PF02609">
    <property type="entry name" value="Exonuc_VII_S"/>
    <property type="match status" value="1"/>
</dbReference>
<dbReference type="NCBIfam" id="NF002140">
    <property type="entry name" value="PRK00977.1-4"/>
    <property type="match status" value="1"/>
</dbReference>
<evidence type="ECO:0000256" key="2">
    <source>
        <dbReference type="ARBA" id="ARBA00022490"/>
    </source>
</evidence>
<dbReference type="Gene3D" id="1.10.287.1040">
    <property type="entry name" value="Exonuclease VII, small subunit"/>
    <property type="match status" value="1"/>
</dbReference>
<dbReference type="GO" id="GO:0005829">
    <property type="term" value="C:cytosol"/>
    <property type="evidence" value="ECO:0007669"/>
    <property type="project" value="TreeGrafter"/>
</dbReference>